<feature type="domain" description="ABC transmembrane type-1" evidence="9">
    <location>
        <begin position="165"/>
        <end position="375"/>
    </location>
</feature>
<keyword evidence="5 7" id="KW-1133">Transmembrane helix</keyword>
<feature type="region of interest" description="Disordered" evidence="8">
    <location>
        <begin position="33"/>
        <end position="75"/>
    </location>
</feature>
<keyword evidence="4 7" id="KW-0812">Transmembrane</keyword>
<dbReference type="Pfam" id="PF12911">
    <property type="entry name" value="OppC_N"/>
    <property type="match status" value="1"/>
</dbReference>
<accession>A0A5A5T6G8</accession>
<feature type="transmembrane region" description="Helical" evidence="7">
    <location>
        <begin position="247"/>
        <end position="268"/>
    </location>
</feature>
<dbReference type="InterPro" id="IPR000515">
    <property type="entry name" value="MetI-like"/>
</dbReference>
<dbReference type="OrthoDB" id="9797472at2"/>
<dbReference type="PANTHER" id="PTHR43386">
    <property type="entry name" value="OLIGOPEPTIDE TRANSPORT SYSTEM PERMEASE PROTEIN APPC"/>
    <property type="match status" value="1"/>
</dbReference>
<dbReference type="InterPro" id="IPR035906">
    <property type="entry name" value="MetI-like_sf"/>
</dbReference>
<dbReference type="Gene3D" id="1.10.3720.10">
    <property type="entry name" value="MetI-like"/>
    <property type="match status" value="1"/>
</dbReference>
<dbReference type="AlphaFoldDB" id="A0A5A5T6G8"/>
<feature type="transmembrane region" description="Helical" evidence="7">
    <location>
        <begin position="165"/>
        <end position="195"/>
    </location>
</feature>
<name>A0A5A5T6G8_9CHLR</name>
<feature type="transmembrane region" description="Helical" evidence="7">
    <location>
        <begin position="299"/>
        <end position="320"/>
    </location>
</feature>
<evidence type="ECO:0000256" key="3">
    <source>
        <dbReference type="ARBA" id="ARBA00022475"/>
    </source>
</evidence>
<comment type="subcellular location">
    <subcellularLocation>
        <location evidence="1 7">Cell membrane</location>
        <topology evidence="1 7">Multi-pass membrane protein</topology>
    </subcellularLocation>
</comment>
<comment type="similarity">
    <text evidence="7">Belongs to the binding-protein-dependent transport system permease family.</text>
</comment>
<protein>
    <submittedName>
        <fullName evidence="10">ABC transporter permease</fullName>
    </submittedName>
</protein>
<evidence type="ECO:0000313" key="11">
    <source>
        <dbReference type="Proteomes" id="UP000322530"/>
    </source>
</evidence>
<dbReference type="Pfam" id="PF00528">
    <property type="entry name" value="BPD_transp_1"/>
    <property type="match status" value="1"/>
</dbReference>
<dbReference type="SUPFAM" id="SSF161098">
    <property type="entry name" value="MetI-like"/>
    <property type="match status" value="1"/>
</dbReference>
<gene>
    <name evidence="10" type="ORF">KDI_05210</name>
</gene>
<evidence type="ECO:0000256" key="7">
    <source>
        <dbReference type="RuleBase" id="RU363032"/>
    </source>
</evidence>
<comment type="caution">
    <text evidence="10">The sequence shown here is derived from an EMBL/GenBank/DDBJ whole genome shotgun (WGS) entry which is preliminary data.</text>
</comment>
<feature type="transmembrane region" description="Helical" evidence="7">
    <location>
        <begin position="357"/>
        <end position="378"/>
    </location>
</feature>
<dbReference type="InterPro" id="IPR025966">
    <property type="entry name" value="OppC_N"/>
</dbReference>
<evidence type="ECO:0000256" key="5">
    <source>
        <dbReference type="ARBA" id="ARBA00022989"/>
    </source>
</evidence>
<dbReference type="PANTHER" id="PTHR43386:SF1">
    <property type="entry name" value="D,D-DIPEPTIDE TRANSPORT SYSTEM PERMEASE PROTEIN DDPC-RELATED"/>
    <property type="match status" value="1"/>
</dbReference>
<evidence type="ECO:0000256" key="6">
    <source>
        <dbReference type="ARBA" id="ARBA00023136"/>
    </source>
</evidence>
<dbReference type="GO" id="GO:0055085">
    <property type="term" value="P:transmembrane transport"/>
    <property type="evidence" value="ECO:0007669"/>
    <property type="project" value="InterPro"/>
</dbReference>
<keyword evidence="3" id="KW-1003">Cell membrane</keyword>
<dbReference type="RefSeq" id="WP_149400008.1">
    <property type="nucleotide sequence ID" value="NZ_BIXY01000004.1"/>
</dbReference>
<evidence type="ECO:0000256" key="4">
    <source>
        <dbReference type="ARBA" id="ARBA00022692"/>
    </source>
</evidence>
<sequence>MGKDEKEFTATAPDTSILEIGCAPAPEILGLDTLDGPALAEDTPAEIAASHEGQGRSASPLQQQSSKKHPSPFGASMQQFRRDKRAMISLSVLIFLILLALFGPPIYQHIGAVYPSDLQGNIGPAVYHTYDHQELSKSSQGPSAQYPMGTDTLGEDMLARLMQGLLISLTVAFLVEVVDVGLGVTVGVLAGFYGGWIDTLLARFTDLIFAFPGLLFAILLSGIFGPTANDYFTRLPLIGPFLGNGNASLVIVSVALALVSWPMMARFVRGQTLQIRQQQFIEAARISGTRDIYIMYKHIVPNLFNIVIVTSTMNIAGTIIGEAGLSLLGLGVVHPGSSLGLMIADGMDNLDLHPWNTLFPTIILTVIVLAISFIGDGLRDAFDPRSRD</sequence>
<feature type="transmembrane region" description="Helical" evidence="7">
    <location>
        <begin position="86"/>
        <end position="107"/>
    </location>
</feature>
<dbReference type="CDD" id="cd06261">
    <property type="entry name" value="TM_PBP2"/>
    <property type="match status" value="1"/>
</dbReference>
<proteinExistence type="inferred from homology"/>
<evidence type="ECO:0000256" key="2">
    <source>
        <dbReference type="ARBA" id="ARBA00022448"/>
    </source>
</evidence>
<organism evidence="10 11">
    <name type="scientific">Dictyobacter arantiisoli</name>
    <dbReference type="NCBI Taxonomy" id="2014874"/>
    <lineage>
        <taxon>Bacteria</taxon>
        <taxon>Bacillati</taxon>
        <taxon>Chloroflexota</taxon>
        <taxon>Ktedonobacteria</taxon>
        <taxon>Ktedonobacterales</taxon>
        <taxon>Dictyobacteraceae</taxon>
        <taxon>Dictyobacter</taxon>
    </lineage>
</organism>
<keyword evidence="11" id="KW-1185">Reference proteome</keyword>
<dbReference type="PROSITE" id="PS50928">
    <property type="entry name" value="ABC_TM1"/>
    <property type="match status" value="1"/>
</dbReference>
<dbReference type="InterPro" id="IPR050366">
    <property type="entry name" value="BP-dependent_transpt_permease"/>
</dbReference>
<dbReference type="EMBL" id="BIXY01000004">
    <property type="protein sequence ID" value="GCF06957.1"/>
    <property type="molecule type" value="Genomic_DNA"/>
</dbReference>
<feature type="compositionally biased region" description="Polar residues" evidence="8">
    <location>
        <begin position="56"/>
        <end position="65"/>
    </location>
</feature>
<keyword evidence="6 7" id="KW-0472">Membrane</keyword>
<evidence type="ECO:0000313" key="10">
    <source>
        <dbReference type="EMBL" id="GCF06957.1"/>
    </source>
</evidence>
<feature type="transmembrane region" description="Helical" evidence="7">
    <location>
        <begin position="207"/>
        <end position="227"/>
    </location>
</feature>
<dbReference type="GO" id="GO:0005886">
    <property type="term" value="C:plasma membrane"/>
    <property type="evidence" value="ECO:0007669"/>
    <property type="project" value="UniProtKB-SubCell"/>
</dbReference>
<evidence type="ECO:0000256" key="8">
    <source>
        <dbReference type="SAM" id="MobiDB-lite"/>
    </source>
</evidence>
<evidence type="ECO:0000259" key="9">
    <source>
        <dbReference type="PROSITE" id="PS50928"/>
    </source>
</evidence>
<dbReference type="Proteomes" id="UP000322530">
    <property type="component" value="Unassembled WGS sequence"/>
</dbReference>
<evidence type="ECO:0000256" key="1">
    <source>
        <dbReference type="ARBA" id="ARBA00004651"/>
    </source>
</evidence>
<reference evidence="10 11" key="1">
    <citation type="submission" date="2019-01" db="EMBL/GenBank/DDBJ databases">
        <title>Draft genome sequence of Dictyobacter sp. Uno17.</title>
        <authorList>
            <person name="Wang C.M."/>
            <person name="Zheng Y."/>
            <person name="Sakai Y."/>
            <person name="Abe K."/>
            <person name="Yokota A."/>
            <person name="Yabe S."/>
        </authorList>
    </citation>
    <scope>NUCLEOTIDE SEQUENCE [LARGE SCALE GENOMIC DNA]</scope>
    <source>
        <strain evidence="10 11">Uno17</strain>
    </source>
</reference>
<keyword evidence="2 7" id="KW-0813">Transport</keyword>